<dbReference type="InterPro" id="IPR050987">
    <property type="entry name" value="AtrR-like"/>
</dbReference>
<dbReference type="PANTHER" id="PTHR46910">
    <property type="entry name" value="TRANSCRIPTION FACTOR PDR1"/>
    <property type="match status" value="1"/>
</dbReference>
<feature type="compositionally biased region" description="Polar residues" evidence="7">
    <location>
        <begin position="744"/>
        <end position="754"/>
    </location>
</feature>
<dbReference type="EMBL" id="KV454538">
    <property type="protein sequence ID" value="ODV70395.1"/>
    <property type="molecule type" value="Genomic_DNA"/>
</dbReference>
<dbReference type="PROSITE" id="PS00463">
    <property type="entry name" value="ZN2_CY6_FUNGAL_1"/>
    <property type="match status" value="1"/>
</dbReference>
<feature type="region of interest" description="Disordered" evidence="7">
    <location>
        <begin position="731"/>
        <end position="767"/>
    </location>
</feature>
<keyword evidence="10" id="KW-1185">Reference proteome</keyword>
<dbReference type="GO" id="GO:0005634">
    <property type="term" value="C:nucleus"/>
    <property type="evidence" value="ECO:0007669"/>
    <property type="project" value="UniProtKB-SubCell"/>
</dbReference>
<keyword evidence="2" id="KW-0479">Metal-binding</keyword>
<evidence type="ECO:0000256" key="3">
    <source>
        <dbReference type="ARBA" id="ARBA00023015"/>
    </source>
</evidence>
<evidence type="ECO:0000256" key="7">
    <source>
        <dbReference type="SAM" id="MobiDB-lite"/>
    </source>
</evidence>
<organism evidence="9 10">
    <name type="scientific">Hyphopichia burtonii NRRL Y-1933</name>
    <dbReference type="NCBI Taxonomy" id="984485"/>
    <lineage>
        <taxon>Eukaryota</taxon>
        <taxon>Fungi</taxon>
        <taxon>Dikarya</taxon>
        <taxon>Ascomycota</taxon>
        <taxon>Saccharomycotina</taxon>
        <taxon>Pichiomycetes</taxon>
        <taxon>Debaryomycetaceae</taxon>
        <taxon>Hyphopichia</taxon>
    </lineage>
</organism>
<dbReference type="PANTHER" id="PTHR46910:SF37">
    <property type="entry name" value="ZN(II)2CYS6 TRANSCRIPTION FACTOR (EUROFUNG)"/>
    <property type="match status" value="1"/>
</dbReference>
<dbReference type="PROSITE" id="PS50048">
    <property type="entry name" value="ZN2_CY6_FUNGAL_2"/>
    <property type="match status" value="1"/>
</dbReference>
<dbReference type="SMART" id="SM00066">
    <property type="entry name" value="GAL4"/>
    <property type="match status" value="1"/>
</dbReference>
<keyword evidence="5" id="KW-0804">Transcription</keyword>
<dbReference type="SUPFAM" id="SSF57701">
    <property type="entry name" value="Zn2/Cys6 DNA-binding domain"/>
    <property type="match status" value="1"/>
</dbReference>
<dbReference type="GO" id="GO:0008270">
    <property type="term" value="F:zinc ion binding"/>
    <property type="evidence" value="ECO:0007669"/>
    <property type="project" value="InterPro"/>
</dbReference>
<dbReference type="CDD" id="cd00067">
    <property type="entry name" value="GAL4"/>
    <property type="match status" value="1"/>
</dbReference>
<dbReference type="Pfam" id="PF00172">
    <property type="entry name" value="Zn_clus"/>
    <property type="match status" value="1"/>
</dbReference>
<proteinExistence type="predicted"/>
<dbReference type="RefSeq" id="XP_020079462.1">
    <property type="nucleotide sequence ID" value="XM_020219987.1"/>
</dbReference>
<dbReference type="GeneID" id="30994537"/>
<dbReference type="OrthoDB" id="3266505at2759"/>
<dbReference type="InterPro" id="IPR007219">
    <property type="entry name" value="XnlR_reg_dom"/>
</dbReference>
<feature type="domain" description="Zn(2)-C6 fungal-type" evidence="8">
    <location>
        <begin position="8"/>
        <end position="40"/>
    </location>
</feature>
<evidence type="ECO:0000313" key="9">
    <source>
        <dbReference type="EMBL" id="ODV70395.1"/>
    </source>
</evidence>
<evidence type="ECO:0000256" key="1">
    <source>
        <dbReference type="ARBA" id="ARBA00004123"/>
    </source>
</evidence>
<evidence type="ECO:0000256" key="6">
    <source>
        <dbReference type="ARBA" id="ARBA00023242"/>
    </source>
</evidence>
<keyword evidence="3" id="KW-0805">Transcription regulation</keyword>
<dbReference type="Proteomes" id="UP000095085">
    <property type="component" value="Unassembled WGS sequence"/>
</dbReference>
<evidence type="ECO:0000313" key="10">
    <source>
        <dbReference type="Proteomes" id="UP000095085"/>
    </source>
</evidence>
<evidence type="ECO:0000256" key="5">
    <source>
        <dbReference type="ARBA" id="ARBA00023163"/>
    </source>
</evidence>
<dbReference type="InterPro" id="IPR036864">
    <property type="entry name" value="Zn2-C6_fun-type_DNA-bd_sf"/>
</dbReference>
<dbReference type="GO" id="GO:0006351">
    <property type="term" value="P:DNA-templated transcription"/>
    <property type="evidence" value="ECO:0007669"/>
    <property type="project" value="InterPro"/>
</dbReference>
<gene>
    <name evidence="9" type="ORF">HYPBUDRAFT_146743</name>
</gene>
<reference evidence="10" key="1">
    <citation type="submission" date="2016-05" db="EMBL/GenBank/DDBJ databases">
        <title>Comparative genomics of biotechnologically important yeasts.</title>
        <authorList>
            <consortium name="DOE Joint Genome Institute"/>
            <person name="Riley R."/>
            <person name="Haridas S."/>
            <person name="Wolfe K.H."/>
            <person name="Lopes M.R."/>
            <person name="Hittinger C.T."/>
            <person name="Goker M."/>
            <person name="Salamov A."/>
            <person name="Wisecaver J."/>
            <person name="Long T.M."/>
            <person name="Aerts A.L."/>
            <person name="Barry K."/>
            <person name="Choi C."/>
            <person name="Clum A."/>
            <person name="Coughlan A.Y."/>
            <person name="Deshpande S."/>
            <person name="Douglass A.P."/>
            <person name="Hanson S.J."/>
            <person name="Klenk H.-P."/>
            <person name="Labutti K."/>
            <person name="Lapidus A."/>
            <person name="Lindquist E."/>
            <person name="Lipzen A."/>
            <person name="Meier-Kolthoff J.P."/>
            <person name="Ohm R.A."/>
            <person name="Otillar R.P."/>
            <person name="Pangilinan J."/>
            <person name="Peng Y."/>
            <person name="Rokas A."/>
            <person name="Rosa C.A."/>
            <person name="Scheuner C."/>
            <person name="Sibirny A.A."/>
            <person name="Slot J.C."/>
            <person name="Stielow J.B."/>
            <person name="Sun H."/>
            <person name="Kurtzman C.P."/>
            <person name="Blackwell M."/>
            <person name="Grigoriev I.V."/>
            <person name="Jeffries T.W."/>
        </authorList>
    </citation>
    <scope>NUCLEOTIDE SEQUENCE [LARGE SCALE GENOMIC DNA]</scope>
    <source>
        <strain evidence="10">NRRL Y-1933</strain>
    </source>
</reference>
<evidence type="ECO:0000259" key="8">
    <source>
        <dbReference type="PROSITE" id="PS50048"/>
    </source>
</evidence>
<dbReference type="GO" id="GO:0000981">
    <property type="term" value="F:DNA-binding transcription factor activity, RNA polymerase II-specific"/>
    <property type="evidence" value="ECO:0007669"/>
    <property type="project" value="InterPro"/>
</dbReference>
<keyword evidence="6" id="KW-0539">Nucleus</keyword>
<dbReference type="Pfam" id="PF04082">
    <property type="entry name" value="Fungal_trans"/>
    <property type="match status" value="1"/>
</dbReference>
<sequence>MNQSKLKTCDFCRKRKKRCHTDHGVGSCTNCIHANVECIYSFAKKRRPRTKTKVIAKNSIDQLNSRLSSLEGLILRLVTQFSGPECIDKGREFSKEVVSPDSNDSNKHSGGQIIDSIKDKKISHTEPKCCYSGYPCSIINVLSKKSLLWVQKKLDGDISAIKPFIGMPRAFFKSVSVLMGAWMDPKALELIHGYTPLQSVLPKNPEIVLQILDAFHNENFANHLVCRVDKIKHLAIVFYQQDPSKTLTQSELFLIHISIAACLINRFTINDKVTNNYYTLAKLDQNYLISLKNKCFQQSLIYYDNVKNNNEGIETIQAFLILLGYVDANFAHDDNIPHRLATDILRHSKIIKLHDLGMLKNLSQKDADERRRLWWCCEHMDSEMTYRISKTTNLFNEDFTILTDDDNYFLPTPKFPFMNGSGPTSKDVSKVVDFASLNGFQYYYGFYILMLNRIRRCVFRSLNGTFVQDSSSIYRVLEIIEDSNQKVGKLIDLMGSERPLFYNEANFEKNLSKCSLGVSETFETPNGSYSISLQDKLFFQMLYFNHLFLTNRLPITNNENNKETPSISKSVHISLESARTILHITLLIDKLTDQTGNFSSWISSYQMSAFVGLVAHCLNFPNDLQTQTDCALLIKVSFFFSKYASCCERFEDLSNPLLKNSKKIPSKTRMIDILIRLLLKALVALIKNDSGYDISAQFAGLSDHLNACESMYPELFSISDDLVNTAPSTTFTPNHTSKKPSLANLLNSDTANGHSSGTSTSESTSDHGPFISANRFIENLGDEELAKIFALRLSGLPSFFFDADPNENHALSPSNYLSGLS</sequence>
<accession>A0A1E4RTK4</accession>
<keyword evidence="4" id="KW-0238">DNA-binding</keyword>
<evidence type="ECO:0000256" key="4">
    <source>
        <dbReference type="ARBA" id="ARBA00023125"/>
    </source>
</evidence>
<comment type="subcellular location">
    <subcellularLocation>
        <location evidence="1">Nucleus</location>
    </subcellularLocation>
</comment>
<dbReference type="InterPro" id="IPR001138">
    <property type="entry name" value="Zn2Cys6_DnaBD"/>
</dbReference>
<dbReference type="CDD" id="cd12148">
    <property type="entry name" value="fungal_TF_MHR"/>
    <property type="match status" value="1"/>
</dbReference>
<dbReference type="Gene3D" id="4.10.240.10">
    <property type="entry name" value="Zn(2)-C6 fungal-type DNA-binding domain"/>
    <property type="match status" value="1"/>
</dbReference>
<dbReference type="GO" id="GO:0003677">
    <property type="term" value="F:DNA binding"/>
    <property type="evidence" value="ECO:0007669"/>
    <property type="project" value="UniProtKB-KW"/>
</dbReference>
<name>A0A1E4RTK4_9ASCO</name>
<dbReference type="STRING" id="984485.A0A1E4RTK4"/>
<dbReference type="AlphaFoldDB" id="A0A1E4RTK4"/>
<protein>
    <recommendedName>
        <fullName evidence="8">Zn(2)-C6 fungal-type domain-containing protein</fullName>
    </recommendedName>
</protein>
<evidence type="ECO:0000256" key="2">
    <source>
        <dbReference type="ARBA" id="ARBA00022723"/>
    </source>
</evidence>